<dbReference type="RefSeq" id="WP_136837306.1">
    <property type="nucleotide sequence ID" value="NZ_SWBQ01000005.1"/>
</dbReference>
<dbReference type="OrthoDB" id="1550456at2"/>
<accession>A0A4U1CFD6</accession>
<proteinExistence type="predicted"/>
<dbReference type="InterPro" id="IPR036696">
    <property type="entry name" value="YdfO-like_sf"/>
</dbReference>
<dbReference type="AlphaFoldDB" id="A0A4U1CFD6"/>
<gene>
    <name evidence="1" type="ORF">FA047_17150</name>
</gene>
<keyword evidence="2" id="KW-1185">Reference proteome</keyword>
<dbReference type="Proteomes" id="UP000307244">
    <property type="component" value="Unassembled WGS sequence"/>
</dbReference>
<reference evidence="1 2" key="1">
    <citation type="submission" date="2019-04" db="EMBL/GenBank/DDBJ databases">
        <title>Pedobacter sp. RP-3-15 sp. nov., isolated from Arctic soil.</title>
        <authorList>
            <person name="Dahal R.H."/>
            <person name="Kim D.-U."/>
        </authorList>
    </citation>
    <scope>NUCLEOTIDE SEQUENCE [LARGE SCALE GENOMIC DNA]</scope>
    <source>
        <strain evidence="1 2">RP-3-15</strain>
    </source>
</reference>
<dbReference type="Pfam" id="PF07166">
    <property type="entry name" value="DUF1398"/>
    <property type="match status" value="1"/>
</dbReference>
<sequence>MYVRFFIHLNLTFCTQCAETGVEKWIVDLSDMTCIYYDKSRTEILVECIPVP</sequence>
<comment type="caution">
    <text evidence="1">The sequence shown here is derived from an EMBL/GenBank/DDBJ whole genome shotgun (WGS) entry which is preliminary data.</text>
</comment>
<dbReference type="Gene3D" id="3.30.1810.10">
    <property type="entry name" value="YdfO-like"/>
    <property type="match status" value="1"/>
</dbReference>
<protein>
    <submittedName>
        <fullName evidence="1">DUF1398 domain-containing protein</fullName>
    </submittedName>
</protein>
<dbReference type="EMBL" id="SWBQ01000005">
    <property type="protein sequence ID" value="TKC04313.1"/>
    <property type="molecule type" value="Genomic_DNA"/>
</dbReference>
<evidence type="ECO:0000313" key="2">
    <source>
        <dbReference type="Proteomes" id="UP000307244"/>
    </source>
</evidence>
<name>A0A4U1CFD6_9SPHI</name>
<dbReference type="SUPFAM" id="SSF160419">
    <property type="entry name" value="YdfO-like"/>
    <property type="match status" value="1"/>
</dbReference>
<dbReference type="InterPro" id="IPR009833">
    <property type="entry name" value="DUF1398"/>
</dbReference>
<organism evidence="1 2">
    <name type="scientific">Pedobacter frigoris</name>
    <dbReference type="NCBI Taxonomy" id="2571272"/>
    <lineage>
        <taxon>Bacteria</taxon>
        <taxon>Pseudomonadati</taxon>
        <taxon>Bacteroidota</taxon>
        <taxon>Sphingobacteriia</taxon>
        <taxon>Sphingobacteriales</taxon>
        <taxon>Sphingobacteriaceae</taxon>
        <taxon>Pedobacter</taxon>
    </lineage>
</organism>
<evidence type="ECO:0000313" key="1">
    <source>
        <dbReference type="EMBL" id="TKC04313.1"/>
    </source>
</evidence>